<evidence type="ECO:0000313" key="6">
    <source>
        <dbReference type="Proteomes" id="UP000236370"/>
    </source>
</evidence>
<keyword evidence="3" id="KW-0732">Signal</keyword>
<feature type="chain" id="PRO_5014324849" evidence="3">
    <location>
        <begin position="26"/>
        <end position="165"/>
    </location>
</feature>
<proteinExistence type="predicted"/>
<dbReference type="AlphaFoldDB" id="A0A2J8N1C8"/>
<dbReference type="PANTHER" id="PTHR44170">
    <property type="entry name" value="PROTEIN SIDEKICK"/>
    <property type="match status" value="1"/>
</dbReference>
<evidence type="ECO:0000256" key="2">
    <source>
        <dbReference type="ARBA" id="ARBA00023157"/>
    </source>
</evidence>
<feature type="domain" description="Ig-like" evidence="4">
    <location>
        <begin position="29"/>
        <end position="114"/>
    </location>
</feature>
<dbReference type="PANTHER" id="PTHR44170:SF1">
    <property type="entry name" value="CELL ADHESION MOLECULE-RELATED_DOWN-REGULATED BY ONCOGENES"/>
    <property type="match status" value="1"/>
</dbReference>
<protein>
    <submittedName>
        <fullName evidence="5">CDON isoform 4</fullName>
    </submittedName>
</protein>
<dbReference type="FunFam" id="2.60.40.10:FF:000737">
    <property type="entry name" value="brother of CDO isoform X1"/>
    <property type="match status" value="1"/>
</dbReference>
<sequence>MHPDLGPLCTLLYVTLIILCSSVSSDLAPYFTSEPLSAVQKLGGPVVLHCSAQPVTTRISWLHNGKTLDGNLEHIKIHQGTLTILSLNSSLLGYYQCLANNSIGAIVSGPATVSAAVLGDFGSSTKHVITAEEKSAGFIGCRVPESNPKAEVRYKIRGKWLKHST</sequence>
<name>A0A2J8N1C8_PANTR</name>
<dbReference type="SUPFAM" id="SSF48726">
    <property type="entry name" value="Immunoglobulin"/>
    <property type="match status" value="1"/>
</dbReference>
<dbReference type="SMART" id="SM00408">
    <property type="entry name" value="IGc2"/>
    <property type="match status" value="1"/>
</dbReference>
<dbReference type="InterPro" id="IPR003598">
    <property type="entry name" value="Ig_sub2"/>
</dbReference>
<dbReference type="Proteomes" id="UP000236370">
    <property type="component" value="Unassembled WGS sequence"/>
</dbReference>
<comment type="caution">
    <text evidence="5">The sequence shown here is derived from an EMBL/GenBank/DDBJ whole genome shotgun (WGS) entry which is preliminary data.</text>
</comment>
<dbReference type="SMART" id="SM00409">
    <property type="entry name" value="IG"/>
    <property type="match status" value="1"/>
</dbReference>
<keyword evidence="2" id="KW-1015">Disulfide bond</keyword>
<organism evidence="5 6">
    <name type="scientific">Pan troglodytes</name>
    <name type="common">Chimpanzee</name>
    <dbReference type="NCBI Taxonomy" id="9598"/>
    <lineage>
        <taxon>Eukaryota</taxon>
        <taxon>Metazoa</taxon>
        <taxon>Chordata</taxon>
        <taxon>Craniata</taxon>
        <taxon>Vertebrata</taxon>
        <taxon>Euteleostomi</taxon>
        <taxon>Mammalia</taxon>
        <taxon>Eutheria</taxon>
        <taxon>Euarchontoglires</taxon>
        <taxon>Primates</taxon>
        <taxon>Haplorrhini</taxon>
        <taxon>Catarrhini</taxon>
        <taxon>Hominidae</taxon>
        <taxon>Pan</taxon>
    </lineage>
</organism>
<dbReference type="PROSITE" id="PS50835">
    <property type="entry name" value="IG_LIKE"/>
    <property type="match status" value="1"/>
</dbReference>
<feature type="signal peptide" evidence="3">
    <location>
        <begin position="1"/>
        <end position="25"/>
    </location>
</feature>
<dbReference type="InterPro" id="IPR036179">
    <property type="entry name" value="Ig-like_dom_sf"/>
</dbReference>
<evidence type="ECO:0000313" key="5">
    <source>
        <dbReference type="EMBL" id="PNI65573.1"/>
    </source>
</evidence>
<evidence type="ECO:0000256" key="3">
    <source>
        <dbReference type="SAM" id="SignalP"/>
    </source>
</evidence>
<feature type="non-terminal residue" evidence="5">
    <location>
        <position position="165"/>
    </location>
</feature>
<evidence type="ECO:0000256" key="1">
    <source>
        <dbReference type="ARBA" id="ARBA00022737"/>
    </source>
</evidence>
<dbReference type="InterPro" id="IPR007110">
    <property type="entry name" value="Ig-like_dom"/>
</dbReference>
<dbReference type="Gene3D" id="2.60.40.10">
    <property type="entry name" value="Immunoglobulins"/>
    <property type="match status" value="1"/>
</dbReference>
<dbReference type="EMBL" id="NBAG03000239">
    <property type="protein sequence ID" value="PNI65573.1"/>
    <property type="molecule type" value="Genomic_DNA"/>
</dbReference>
<gene>
    <name evidence="5" type="ORF">CK820_G0015490</name>
</gene>
<dbReference type="InterPro" id="IPR003599">
    <property type="entry name" value="Ig_sub"/>
</dbReference>
<evidence type="ECO:0000259" key="4">
    <source>
        <dbReference type="PROSITE" id="PS50835"/>
    </source>
</evidence>
<reference evidence="5 6" key="1">
    <citation type="submission" date="2017-12" db="EMBL/GenBank/DDBJ databases">
        <title>High-resolution comparative analysis of great ape genomes.</title>
        <authorList>
            <person name="Pollen A."/>
            <person name="Hastie A."/>
            <person name="Hormozdiari F."/>
            <person name="Dougherty M."/>
            <person name="Liu R."/>
            <person name="Chaisson M."/>
            <person name="Hoppe E."/>
            <person name="Hill C."/>
            <person name="Pang A."/>
            <person name="Hillier L."/>
            <person name="Baker C."/>
            <person name="Armstrong J."/>
            <person name="Shendure J."/>
            <person name="Paten B."/>
            <person name="Wilson R."/>
            <person name="Chao H."/>
            <person name="Schneider V."/>
            <person name="Ventura M."/>
            <person name="Kronenberg Z."/>
            <person name="Murali S."/>
            <person name="Gordon D."/>
            <person name="Cantsilieris S."/>
            <person name="Munson K."/>
            <person name="Nelson B."/>
            <person name="Raja A."/>
            <person name="Underwood J."/>
            <person name="Diekhans M."/>
            <person name="Fiddes I."/>
            <person name="Haussler D."/>
            <person name="Eichler E."/>
        </authorList>
    </citation>
    <scope>NUCLEOTIDE SEQUENCE [LARGE SCALE GENOMIC DNA]</scope>
    <source>
        <strain evidence="5">Yerkes chimp pedigree #C0471</strain>
    </source>
</reference>
<accession>A0A2J8N1C8</accession>
<keyword evidence="1" id="KW-0677">Repeat</keyword>
<dbReference type="Pfam" id="PF13927">
    <property type="entry name" value="Ig_3"/>
    <property type="match status" value="1"/>
</dbReference>
<dbReference type="InterPro" id="IPR013783">
    <property type="entry name" value="Ig-like_fold"/>
</dbReference>